<feature type="transmembrane region" description="Helical" evidence="9">
    <location>
        <begin position="484"/>
        <end position="503"/>
    </location>
</feature>
<evidence type="ECO:0000259" key="10">
    <source>
        <dbReference type="Pfam" id="PF01490"/>
    </source>
</evidence>
<dbReference type="AlphaFoldDB" id="S3CWA5"/>
<evidence type="ECO:0000313" key="12">
    <source>
        <dbReference type="Proteomes" id="UP000016922"/>
    </source>
</evidence>
<dbReference type="GO" id="GO:0015824">
    <property type="term" value="P:proline transport"/>
    <property type="evidence" value="ECO:0007669"/>
    <property type="project" value="EnsemblFungi"/>
</dbReference>
<keyword evidence="7 9" id="KW-0472">Membrane</keyword>
<dbReference type="GO" id="GO:0015186">
    <property type="term" value="F:L-glutamine transmembrane transporter activity"/>
    <property type="evidence" value="ECO:0007669"/>
    <property type="project" value="EnsemblFungi"/>
</dbReference>
<evidence type="ECO:0000256" key="7">
    <source>
        <dbReference type="ARBA" id="ARBA00023136"/>
    </source>
</evidence>
<keyword evidence="4 9" id="KW-0812">Transmembrane</keyword>
<dbReference type="Pfam" id="PF01490">
    <property type="entry name" value="Aa_trans"/>
    <property type="match status" value="1"/>
</dbReference>
<dbReference type="OrthoDB" id="655540at2759"/>
<dbReference type="GO" id="GO:0007034">
    <property type="term" value="P:vacuolar transport"/>
    <property type="evidence" value="ECO:0007669"/>
    <property type="project" value="EnsemblFungi"/>
</dbReference>
<evidence type="ECO:0000313" key="11">
    <source>
        <dbReference type="EMBL" id="EPE29910.1"/>
    </source>
</evidence>
<dbReference type="GeneID" id="19460128"/>
<feature type="transmembrane region" description="Helical" evidence="9">
    <location>
        <begin position="342"/>
        <end position="363"/>
    </location>
</feature>
<dbReference type="KEGG" id="glz:GLAREA_01070"/>
<keyword evidence="3" id="KW-0813">Transport</keyword>
<keyword evidence="5" id="KW-0029">Amino-acid transport</keyword>
<feature type="transmembrane region" description="Helical" evidence="9">
    <location>
        <begin position="397"/>
        <end position="422"/>
    </location>
</feature>
<feature type="region of interest" description="Disordered" evidence="8">
    <location>
        <begin position="1"/>
        <end position="63"/>
    </location>
</feature>
<evidence type="ECO:0000256" key="6">
    <source>
        <dbReference type="ARBA" id="ARBA00022989"/>
    </source>
</evidence>
<dbReference type="OMA" id="PMGIKYA"/>
<sequence>MTGKRNANPTTWEDYQYGTQNSHRSSISSVGGRSVRFSEGEHGEDGASNLDPSTARTGNEDGLRRRRSSMALRFNALTHVGGVNSIENFARSWTRAAGFAEVAPNRPSFVVRDDQGPLVPSGLISEYGRQDIEQGRTDRSLIREHIAASGSPENAIEDDNGAPEETEPLMRKESNRTRLGSEMNSIAGRDSIFAIAPHLATPLAGSYGASYGTLQSTLSRSSMNRAGELWREQEAARLEGERAPILVKEIEQDGKKLYVIAGQSTLPQTIFNSTNVLIGVGLLSLPMGMKYAGWVCGSIFLFLAAAVTAYTTTILAKCMDADPHAITFADLALISYGQKARIATSVLFAMELLAACVALVVLFGDTLNLLLPGFGVTQWKILCGLILIPLNFVPLRLLSFSSVLGIFSCFCIVLIVFVDGLIKPHYPGSLREPAATYLFPNNWLTLPLSFGLLMSPWGGHSVFPDIYRDMRHPHKFRQAVKVTFGFTYSLDFLIAIIGLLMFGDRVMNEVTGNILDSPGYPRTLSILLCIFIAIIPLTKVPLNARPIVSTIETLTGLGPETVSDTPVLTGMSGYTRGILRVLIRIFVILMFVLVAILFPAFDSIMAFMGSTLCFTICVILPLLFYLKIFGKEVSTRERWLAYFLITVSSVLASVGTVFAFLPKSLIGAE</sequence>
<name>S3CWA5_GLAL2</name>
<dbReference type="GO" id="GO:0090513">
    <property type="term" value="P:L-histidine transmembrane import into vacuole"/>
    <property type="evidence" value="ECO:0007669"/>
    <property type="project" value="EnsemblFungi"/>
</dbReference>
<evidence type="ECO:0000256" key="2">
    <source>
        <dbReference type="ARBA" id="ARBA00008066"/>
    </source>
</evidence>
<accession>S3CWA5</accession>
<proteinExistence type="inferred from homology"/>
<feature type="domain" description="Amino acid transporter transmembrane" evidence="10">
    <location>
        <begin position="263"/>
        <end position="658"/>
    </location>
</feature>
<keyword evidence="6 9" id="KW-1133">Transmembrane helix</keyword>
<feature type="compositionally biased region" description="Polar residues" evidence="8">
    <location>
        <begin position="1"/>
        <end position="21"/>
    </location>
</feature>
<comment type="subcellular location">
    <subcellularLocation>
        <location evidence="1">Membrane</location>
        <topology evidence="1">Multi-pass membrane protein</topology>
    </subcellularLocation>
</comment>
<dbReference type="EMBL" id="KE145367">
    <property type="protein sequence ID" value="EPE29910.1"/>
    <property type="molecule type" value="Genomic_DNA"/>
</dbReference>
<evidence type="ECO:0000256" key="9">
    <source>
        <dbReference type="SAM" id="Phobius"/>
    </source>
</evidence>
<dbReference type="GO" id="GO:0005302">
    <property type="term" value="F:L-tyrosine transmembrane transporter activity"/>
    <property type="evidence" value="ECO:0007669"/>
    <property type="project" value="EnsemblFungi"/>
</dbReference>
<dbReference type="RefSeq" id="XP_008084019.1">
    <property type="nucleotide sequence ID" value="XM_008085828.1"/>
</dbReference>
<dbReference type="GO" id="GO:0000329">
    <property type="term" value="C:fungal-type vacuole membrane"/>
    <property type="evidence" value="ECO:0007669"/>
    <property type="project" value="EnsemblFungi"/>
</dbReference>
<feature type="compositionally biased region" description="Acidic residues" evidence="8">
    <location>
        <begin position="155"/>
        <end position="167"/>
    </location>
</feature>
<dbReference type="eggNOG" id="KOG1303">
    <property type="taxonomic scope" value="Eukaryota"/>
</dbReference>
<comment type="similarity">
    <text evidence="2">Belongs to the amino acid/polyamine transporter 2 family.</text>
</comment>
<keyword evidence="12" id="KW-1185">Reference proteome</keyword>
<evidence type="ECO:0000256" key="1">
    <source>
        <dbReference type="ARBA" id="ARBA00004141"/>
    </source>
</evidence>
<evidence type="ECO:0000256" key="5">
    <source>
        <dbReference type="ARBA" id="ARBA00022970"/>
    </source>
</evidence>
<dbReference type="HOGENOM" id="CLU_009646_8_1_1"/>
<feature type="transmembrane region" description="Helical" evidence="9">
    <location>
        <begin position="581"/>
        <end position="601"/>
    </location>
</feature>
<feature type="transmembrane region" description="Helical" evidence="9">
    <location>
        <begin position="523"/>
        <end position="542"/>
    </location>
</feature>
<feature type="transmembrane region" description="Helical" evidence="9">
    <location>
        <begin position="291"/>
        <end position="310"/>
    </location>
</feature>
<feature type="transmembrane region" description="Helical" evidence="9">
    <location>
        <begin position="369"/>
        <end position="390"/>
    </location>
</feature>
<feature type="region of interest" description="Disordered" evidence="8">
    <location>
        <begin position="148"/>
        <end position="175"/>
    </location>
</feature>
<dbReference type="GO" id="GO:0005290">
    <property type="term" value="F:L-histidine transmembrane transporter activity"/>
    <property type="evidence" value="ECO:0007669"/>
    <property type="project" value="EnsemblFungi"/>
</dbReference>
<dbReference type="PANTHER" id="PTHR22950:SF692">
    <property type="entry name" value="TRANSMEMBRANE AMINO ACID TRANSPORTER FAMILY PROTEIN"/>
    <property type="match status" value="1"/>
</dbReference>
<organism evidence="11 12">
    <name type="scientific">Glarea lozoyensis (strain ATCC 20868 / MF5171)</name>
    <dbReference type="NCBI Taxonomy" id="1116229"/>
    <lineage>
        <taxon>Eukaryota</taxon>
        <taxon>Fungi</taxon>
        <taxon>Dikarya</taxon>
        <taxon>Ascomycota</taxon>
        <taxon>Pezizomycotina</taxon>
        <taxon>Leotiomycetes</taxon>
        <taxon>Helotiales</taxon>
        <taxon>Helotiaceae</taxon>
        <taxon>Glarea</taxon>
    </lineage>
</organism>
<dbReference type="Proteomes" id="UP000016922">
    <property type="component" value="Unassembled WGS sequence"/>
</dbReference>
<feature type="transmembrane region" description="Helical" evidence="9">
    <location>
        <begin position="640"/>
        <end position="661"/>
    </location>
</feature>
<evidence type="ECO:0000256" key="3">
    <source>
        <dbReference type="ARBA" id="ARBA00022448"/>
    </source>
</evidence>
<gene>
    <name evidence="11" type="ORF">GLAREA_01070</name>
</gene>
<feature type="transmembrane region" description="Helical" evidence="9">
    <location>
        <begin position="607"/>
        <end position="628"/>
    </location>
</feature>
<feature type="transmembrane region" description="Helical" evidence="9">
    <location>
        <begin position="442"/>
        <end position="463"/>
    </location>
</feature>
<feature type="compositionally biased region" description="Basic and acidic residues" evidence="8">
    <location>
        <begin position="36"/>
        <end position="45"/>
    </location>
</feature>
<protein>
    <recommendedName>
        <fullName evidence="10">Amino acid transporter transmembrane domain-containing protein</fullName>
    </recommendedName>
</protein>
<dbReference type="GO" id="GO:0015188">
    <property type="term" value="F:L-isoleucine transmembrane transporter activity"/>
    <property type="evidence" value="ECO:0007669"/>
    <property type="project" value="EnsemblFungi"/>
</dbReference>
<dbReference type="PANTHER" id="PTHR22950">
    <property type="entry name" value="AMINO ACID TRANSPORTER"/>
    <property type="match status" value="1"/>
</dbReference>
<dbReference type="InterPro" id="IPR013057">
    <property type="entry name" value="AA_transpt_TM"/>
</dbReference>
<reference evidence="11 12" key="1">
    <citation type="journal article" date="2013" name="BMC Genomics">
        <title>Genomics-driven discovery of the pneumocandin biosynthetic gene cluster in the fungus Glarea lozoyensis.</title>
        <authorList>
            <person name="Chen L."/>
            <person name="Yue Q."/>
            <person name="Zhang X."/>
            <person name="Xiang M."/>
            <person name="Wang C."/>
            <person name="Li S."/>
            <person name="Che Y."/>
            <person name="Ortiz-Lopez F.J."/>
            <person name="Bills G.F."/>
            <person name="Liu X."/>
            <person name="An Z."/>
        </authorList>
    </citation>
    <scope>NUCLEOTIDE SEQUENCE [LARGE SCALE GENOMIC DNA]</scope>
    <source>
        <strain evidence="12">ATCC 20868 / MF5171</strain>
    </source>
</reference>
<feature type="compositionally biased region" description="Low complexity" evidence="8">
    <location>
        <begin position="22"/>
        <end position="35"/>
    </location>
</feature>
<evidence type="ECO:0000256" key="8">
    <source>
        <dbReference type="SAM" id="MobiDB-lite"/>
    </source>
</evidence>
<evidence type="ECO:0000256" key="4">
    <source>
        <dbReference type="ARBA" id="ARBA00022692"/>
    </source>
</evidence>